<accession>A0A7W9TN97</accession>
<dbReference type="GO" id="GO:0004400">
    <property type="term" value="F:histidinol-phosphate transaminase activity"/>
    <property type="evidence" value="ECO:0007669"/>
    <property type="project" value="UniProtKB-UniRule"/>
</dbReference>
<comment type="similarity">
    <text evidence="3 9">Belongs to the class-II pyridoxal-phosphate-dependent aminotransferase family. Histidinol-phosphate aminotransferase subfamily.</text>
</comment>
<evidence type="ECO:0000256" key="4">
    <source>
        <dbReference type="ARBA" id="ARBA00011738"/>
    </source>
</evidence>
<evidence type="ECO:0000259" key="10">
    <source>
        <dbReference type="Pfam" id="PF00155"/>
    </source>
</evidence>
<dbReference type="Gene3D" id="3.90.1150.10">
    <property type="entry name" value="Aspartate Aminotransferase, domain 1"/>
    <property type="match status" value="1"/>
</dbReference>
<feature type="modified residue" description="N6-(pyridoxal phosphate)lysine" evidence="9">
    <location>
        <position position="215"/>
    </location>
</feature>
<dbReference type="InterPro" id="IPR004839">
    <property type="entry name" value="Aminotransferase_I/II_large"/>
</dbReference>
<evidence type="ECO:0000256" key="5">
    <source>
        <dbReference type="ARBA" id="ARBA00022576"/>
    </source>
</evidence>
<dbReference type="InterPro" id="IPR015421">
    <property type="entry name" value="PyrdxlP-dep_Trfase_major"/>
</dbReference>
<keyword evidence="6 9" id="KW-0808">Transferase</keyword>
<organism evidence="11 12">
    <name type="scientific">Castellaniella defragrans</name>
    <name type="common">Alcaligenes defragrans</name>
    <dbReference type="NCBI Taxonomy" id="75697"/>
    <lineage>
        <taxon>Bacteria</taxon>
        <taxon>Pseudomonadati</taxon>
        <taxon>Pseudomonadota</taxon>
        <taxon>Betaproteobacteria</taxon>
        <taxon>Burkholderiales</taxon>
        <taxon>Alcaligenaceae</taxon>
        <taxon>Castellaniella</taxon>
    </lineage>
</organism>
<dbReference type="AlphaFoldDB" id="A0A7W9TN97"/>
<dbReference type="InterPro" id="IPR015422">
    <property type="entry name" value="PyrdxlP-dep_Trfase_small"/>
</dbReference>
<keyword evidence="5 9" id="KW-0032">Aminotransferase</keyword>
<comment type="pathway">
    <text evidence="2 9">Amino-acid biosynthesis; L-histidine biosynthesis; L-histidine from 5-phospho-alpha-D-ribose 1-diphosphate: step 7/9.</text>
</comment>
<dbReference type="PANTHER" id="PTHR43643:SF3">
    <property type="entry name" value="HISTIDINOL-PHOSPHATE AMINOTRANSFERASE"/>
    <property type="match status" value="1"/>
</dbReference>
<comment type="catalytic activity">
    <reaction evidence="8 9">
        <text>L-histidinol phosphate + 2-oxoglutarate = 3-(imidazol-4-yl)-2-oxopropyl phosphate + L-glutamate</text>
        <dbReference type="Rhea" id="RHEA:23744"/>
        <dbReference type="ChEBI" id="CHEBI:16810"/>
        <dbReference type="ChEBI" id="CHEBI:29985"/>
        <dbReference type="ChEBI" id="CHEBI:57766"/>
        <dbReference type="ChEBI" id="CHEBI:57980"/>
        <dbReference type="EC" id="2.6.1.9"/>
    </reaction>
</comment>
<feature type="domain" description="Aminotransferase class I/classII large" evidence="10">
    <location>
        <begin position="25"/>
        <end position="352"/>
    </location>
</feature>
<keyword evidence="9" id="KW-0028">Amino-acid biosynthesis</keyword>
<evidence type="ECO:0000256" key="3">
    <source>
        <dbReference type="ARBA" id="ARBA00007970"/>
    </source>
</evidence>
<dbReference type="InterPro" id="IPR050106">
    <property type="entry name" value="HistidinolP_aminotransfase"/>
</dbReference>
<dbReference type="CDD" id="cd00609">
    <property type="entry name" value="AAT_like"/>
    <property type="match status" value="1"/>
</dbReference>
<dbReference type="HAMAP" id="MF_01023">
    <property type="entry name" value="HisC_aminotrans_2"/>
    <property type="match status" value="1"/>
</dbReference>
<keyword evidence="9" id="KW-0368">Histidine biosynthesis</keyword>
<evidence type="ECO:0000256" key="8">
    <source>
        <dbReference type="ARBA" id="ARBA00047481"/>
    </source>
</evidence>
<name>A0A7W9TN97_CASDE</name>
<proteinExistence type="inferred from homology"/>
<dbReference type="GO" id="GO:0030170">
    <property type="term" value="F:pyridoxal phosphate binding"/>
    <property type="evidence" value="ECO:0007669"/>
    <property type="project" value="InterPro"/>
</dbReference>
<dbReference type="InterPro" id="IPR005861">
    <property type="entry name" value="HisP_aminotrans"/>
</dbReference>
<dbReference type="Proteomes" id="UP000541136">
    <property type="component" value="Unassembled WGS sequence"/>
</dbReference>
<evidence type="ECO:0000313" key="12">
    <source>
        <dbReference type="Proteomes" id="UP000541136"/>
    </source>
</evidence>
<evidence type="ECO:0000256" key="1">
    <source>
        <dbReference type="ARBA" id="ARBA00001933"/>
    </source>
</evidence>
<dbReference type="Gene3D" id="3.40.640.10">
    <property type="entry name" value="Type I PLP-dependent aspartate aminotransferase-like (Major domain)"/>
    <property type="match status" value="1"/>
</dbReference>
<dbReference type="EMBL" id="JACHIB010000010">
    <property type="protein sequence ID" value="MBB6083875.1"/>
    <property type="molecule type" value="Genomic_DNA"/>
</dbReference>
<dbReference type="EC" id="2.6.1.9" evidence="9"/>
<dbReference type="Pfam" id="PF00155">
    <property type="entry name" value="Aminotran_1_2"/>
    <property type="match status" value="1"/>
</dbReference>
<evidence type="ECO:0000313" key="11">
    <source>
        <dbReference type="EMBL" id="MBB6083875.1"/>
    </source>
</evidence>
<gene>
    <name evidence="9" type="primary">hisC</name>
    <name evidence="11" type="ORF">HNR28_001920</name>
</gene>
<comment type="caution">
    <text evidence="11">The sequence shown here is derived from an EMBL/GenBank/DDBJ whole genome shotgun (WGS) entry which is preliminary data.</text>
</comment>
<evidence type="ECO:0000256" key="6">
    <source>
        <dbReference type="ARBA" id="ARBA00022679"/>
    </source>
</evidence>
<dbReference type="GO" id="GO:0000105">
    <property type="term" value="P:L-histidine biosynthetic process"/>
    <property type="evidence" value="ECO:0007669"/>
    <property type="project" value="UniProtKB-UniRule"/>
</dbReference>
<dbReference type="InterPro" id="IPR015424">
    <property type="entry name" value="PyrdxlP-dep_Trfase"/>
</dbReference>
<dbReference type="NCBIfam" id="TIGR01141">
    <property type="entry name" value="hisC"/>
    <property type="match status" value="1"/>
</dbReference>
<dbReference type="PANTHER" id="PTHR43643">
    <property type="entry name" value="HISTIDINOL-PHOSPHATE AMINOTRANSFERASE 2"/>
    <property type="match status" value="1"/>
</dbReference>
<reference evidence="11 12" key="1">
    <citation type="submission" date="2020-08" db="EMBL/GenBank/DDBJ databases">
        <title>Genomic Encyclopedia of Type Strains, Phase IV (KMG-IV): sequencing the most valuable type-strain genomes for metagenomic binning, comparative biology and taxonomic classification.</title>
        <authorList>
            <person name="Goeker M."/>
        </authorList>
    </citation>
    <scope>NUCLEOTIDE SEQUENCE [LARGE SCALE GENOMIC DNA]</scope>
    <source>
        <strain evidence="11 12">DSM 12141</strain>
    </source>
</reference>
<dbReference type="SUPFAM" id="SSF53383">
    <property type="entry name" value="PLP-dependent transferases"/>
    <property type="match status" value="1"/>
</dbReference>
<dbReference type="RefSeq" id="WP_043681923.1">
    <property type="nucleotide sequence ID" value="NZ_JACHIB010000010.1"/>
</dbReference>
<dbReference type="PROSITE" id="PS00599">
    <property type="entry name" value="AA_TRANSFER_CLASS_2"/>
    <property type="match status" value="1"/>
</dbReference>
<evidence type="ECO:0000256" key="9">
    <source>
        <dbReference type="HAMAP-Rule" id="MF_01023"/>
    </source>
</evidence>
<evidence type="ECO:0000256" key="2">
    <source>
        <dbReference type="ARBA" id="ARBA00005011"/>
    </source>
</evidence>
<keyword evidence="7 9" id="KW-0663">Pyridoxal phosphate</keyword>
<dbReference type="UniPathway" id="UPA00031">
    <property type="reaction ID" value="UER00012"/>
</dbReference>
<dbReference type="InterPro" id="IPR001917">
    <property type="entry name" value="Aminotrans_II_pyridoxalP_BS"/>
</dbReference>
<protein>
    <recommendedName>
        <fullName evidence="9">Histidinol-phosphate aminotransferase</fullName>
        <ecNumber evidence="9">2.6.1.9</ecNumber>
    </recommendedName>
    <alternativeName>
        <fullName evidence="9">Imidazole acetol-phosphate transaminase</fullName>
    </alternativeName>
</protein>
<comment type="cofactor">
    <cofactor evidence="1 9">
        <name>pyridoxal 5'-phosphate</name>
        <dbReference type="ChEBI" id="CHEBI:597326"/>
    </cofactor>
</comment>
<comment type="subunit">
    <text evidence="4 9">Homodimer.</text>
</comment>
<evidence type="ECO:0000256" key="7">
    <source>
        <dbReference type="ARBA" id="ARBA00022898"/>
    </source>
</evidence>
<sequence length="360" mass="39320">MSTLWSDHIAGLVPYVPGEQARIPNLLKLNTNENPYGPSPRAIEAMRAALSDDMRLYPDYQALDLRRTIADRFGLAPDQVFLGNGSDEILAHVFNALFLRGGRPLWLPDVTYSFYKTYCRLYAVPHRLIPLDEDFVLRAADYTGAADPEPAGVIFANPNAPTGRALSLDEIAAIARARPDSAVVVDEAYVDFGAESAAALIGECPNVLAVHTLSKSRSLAGLRVGYALGGADLIAGLTRVKDSFNSYPLDRVALAGAQAAIEDEAWFDRTRHAVIEAREQLARDLRTLGFEVLPSQANFVFARHPQRDAAAIAAGLRETGILVRHFRVPRIDQHLRITVGTPEQCARLCAALRAWLSVPA</sequence>